<sequence length="120" mass="13253">MAKSARASETKRNHAKLRATVFGPVSDARTARLSAKLQELASQPKPPQDEKKMNQEDAIETDKPADAEKPEASEDMDIDRATGASTKSRSNKSGRIQKRHKKNSIVFKPSASKARAPRRK</sequence>
<feature type="region of interest" description="Disordered" evidence="1">
    <location>
        <begin position="1"/>
        <end position="120"/>
    </location>
</feature>
<dbReference type="InterPro" id="IPR019434">
    <property type="entry name" value="DUF2423"/>
</dbReference>
<organism evidence="3 4">
    <name type="scientific">Aspergillus cristatus</name>
    <name type="common">Chinese Fuzhuan brick tea-fermentation fungus</name>
    <name type="synonym">Eurotium cristatum</name>
    <dbReference type="NCBI Taxonomy" id="573508"/>
    <lineage>
        <taxon>Eukaryota</taxon>
        <taxon>Fungi</taxon>
        <taxon>Dikarya</taxon>
        <taxon>Ascomycota</taxon>
        <taxon>Pezizomycotina</taxon>
        <taxon>Eurotiomycetes</taxon>
        <taxon>Eurotiomycetidae</taxon>
        <taxon>Eurotiales</taxon>
        <taxon>Aspergillaceae</taxon>
        <taxon>Aspergillus</taxon>
        <taxon>Aspergillus subgen. Aspergillus</taxon>
    </lineage>
</organism>
<dbReference type="Pfam" id="PF10338">
    <property type="entry name" value="YBL028C_N"/>
    <property type="match status" value="1"/>
</dbReference>
<reference evidence="3 4" key="1">
    <citation type="journal article" date="2016" name="BMC Genomics">
        <title>Comparative genomic and transcriptomic analyses of the Fuzhuan brick tea-fermentation fungus Aspergillus cristatus.</title>
        <authorList>
            <person name="Ge Y."/>
            <person name="Wang Y."/>
            <person name="Liu Y."/>
            <person name="Tan Y."/>
            <person name="Ren X."/>
            <person name="Zhang X."/>
            <person name="Hyde K.D."/>
            <person name="Liu Y."/>
            <person name="Liu Z."/>
        </authorList>
    </citation>
    <scope>NUCLEOTIDE SEQUENCE [LARGE SCALE GENOMIC DNA]</scope>
    <source>
        <strain evidence="3 4">GZAAS20.1005</strain>
    </source>
</reference>
<feature type="compositionally biased region" description="Basic and acidic residues" evidence="1">
    <location>
        <begin position="1"/>
        <end position="12"/>
    </location>
</feature>
<accession>A0A1E3BHQ0</accession>
<evidence type="ECO:0000313" key="3">
    <source>
        <dbReference type="EMBL" id="ODM20474.1"/>
    </source>
</evidence>
<feature type="compositionally biased region" description="Basic residues" evidence="1">
    <location>
        <begin position="89"/>
        <end position="103"/>
    </location>
</feature>
<keyword evidence="4" id="KW-1185">Reference proteome</keyword>
<dbReference type="EMBL" id="JXNT01000003">
    <property type="protein sequence ID" value="ODM20474.1"/>
    <property type="molecule type" value="Genomic_DNA"/>
</dbReference>
<protein>
    <recommendedName>
        <fullName evidence="2">DUF2423 domain-containing protein</fullName>
    </recommendedName>
</protein>
<dbReference type="OrthoDB" id="4087970at2759"/>
<evidence type="ECO:0000313" key="4">
    <source>
        <dbReference type="Proteomes" id="UP000094569"/>
    </source>
</evidence>
<dbReference type="Proteomes" id="UP000094569">
    <property type="component" value="Unassembled WGS sequence"/>
</dbReference>
<evidence type="ECO:0000256" key="1">
    <source>
        <dbReference type="SAM" id="MobiDB-lite"/>
    </source>
</evidence>
<dbReference type="PANTHER" id="PTHR28219:SF1">
    <property type="entry name" value="UPF0642 PROTEIN YBL028C"/>
    <property type="match status" value="1"/>
</dbReference>
<proteinExistence type="predicted"/>
<dbReference type="AlphaFoldDB" id="A0A1E3BHQ0"/>
<dbReference type="GO" id="GO:0030687">
    <property type="term" value="C:preribosome, large subunit precursor"/>
    <property type="evidence" value="ECO:0007669"/>
    <property type="project" value="TreeGrafter"/>
</dbReference>
<feature type="compositionally biased region" description="Basic and acidic residues" evidence="1">
    <location>
        <begin position="47"/>
        <end position="72"/>
    </location>
</feature>
<evidence type="ECO:0000259" key="2">
    <source>
        <dbReference type="Pfam" id="PF10338"/>
    </source>
</evidence>
<gene>
    <name evidence="3" type="ORF">SI65_03527</name>
</gene>
<name>A0A1E3BHQ0_ASPCR</name>
<feature type="domain" description="DUF2423" evidence="2">
    <location>
        <begin position="1"/>
        <end position="44"/>
    </location>
</feature>
<dbReference type="VEuPathDB" id="FungiDB:SI65_03527"/>
<comment type="caution">
    <text evidence="3">The sequence shown here is derived from an EMBL/GenBank/DDBJ whole genome shotgun (WGS) entry which is preliminary data.</text>
</comment>
<dbReference type="PANTHER" id="PTHR28219">
    <property type="entry name" value="UPF0642 PROTEIN YBL028C"/>
    <property type="match status" value="1"/>
</dbReference>